<reference evidence="1 2" key="1">
    <citation type="journal article" date="2022" name="Plant J.">
        <title>Chromosome-level genome of Camellia lanceoleosa provides a valuable resource for understanding genome evolution and self-incompatibility.</title>
        <authorList>
            <person name="Gong W."/>
            <person name="Xiao S."/>
            <person name="Wang L."/>
            <person name="Liao Z."/>
            <person name="Chang Y."/>
            <person name="Mo W."/>
            <person name="Hu G."/>
            <person name="Li W."/>
            <person name="Zhao G."/>
            <person name="Zhu H."/>
            <person name="Hu X."/>
            <person name="Ji K."/>
            <person name="Xiang X."/>
            <person name="Song Q."/>
            <person name="Yuan D."/>
            <person name="Jin S."/>
            <person name="Zhang L."/>
        </authorList>
    </citation>
    <scope>NUCLEOTIDE SEQUENCE [LARGE SCALE GENOMIC DNA]</scope>
    <source>
        <strain evidence="1">SQ_2022a</strain>
    </source>
</reference>
<organism evidence="1 2">
    <name type="scientific">Camellia lanceoleosa</name>
    <dbReference type="NCBI Taxonomy" id="1840588"/>
    <lineage>
        <taxon>Eukaryota</taxon>
        <taxon>Viridiplantae</taxon>
        <taxon>Streptophyta</taxon>
        <taxon>Embryophyta</taxon>
        <taxon>Tracheophyta</taxon>
        <taxon>Spermatophyta</taxon>
        <taxon>Magnoliopsida</taxon>
        <taxon>eudicotyledons</taxon>
        <taxon>Gunneridae</taxon>
        <taxon>Pentapetalae</taxon>
        <taxon>asterids</taxon>
        <taxon>Ericales</taxon>
        <taxon>Theaceae</taxon>
        <taxon>Camellia</taxon>
    </lineage>
</organism>
<dbReference type="EMBL" id="CM045760">
    <property type="protein sequence ID" value="KAI8027269.1"/>
    <property type="molecule type" value="Genomic_DNA"/>
</dbReference>
<sequence length="726" mass="81482">MSLSNRIVHKPLSGGILASLLTVRYGLYIHYFLLLLLLSAQAVVGGHIVKYLPGYDGELPFKLETGYIRVNESELFYYFIESQGNPQEDPIFLWLTGGPGCSSFCGLVYEIGPMEFVIQNYTGGLPKLRYYPYAWTKWFDEHPQYLAVQLFVGGDSYSGITVPLVTKKIVDGNKDGVKPFMNLKGYLLGSPRTDSVIDENSKVVFAHRMTLISDEIYENAKKGCSENYVNVDPANTACMVALGNIKTCIKDLFRNDILEPKCVFATPDPGEEQVICKIYFFCNCKSKTQAVLGGHIVKYLPGYDGELPFKLETGYIRVNESELFYYFIESQGNPQEDPIFLWLSGGPGCTSFFGLVYEIGPMEFVIQNYTGGLPKLRYYPHAWTKSASIIFLDAPVGTGFSYSRTADGWPTSDSKSAEQSYQFLRKWFDEHPQYLAVQLFVGGDSYSGIPVPVITKKIVDGNKDGVKPFMNLKGYLLGSPRTDSVIDENSKVIFAHRMALISDEIYENAKKGCNENYVNVDPANTACMVALGNIKMCIKDLFRNDILEPKCVFTTPDPGEEPAARRSLEEGPSDFLLSPPMIPNLWCRNFNYALSYIWANDDTVQEALHVRKGSVLNWKRCNKSISYTKDILTVVPVHEELKELGLEVLVEIGDRDMVVPFVGTVKWIKALNLTVVNDWRPWFVDGQVAGYTVKYSEHGYRLTYATVKLSMIGGHGSSTVKLQHTQ</sequence>
<proteinExistence type="predicted"/>
<protein>
    <submittedName>
        <fullName evidence="1">Serine carboxypeptidase-like 18</fullName>
    </submittedName>
</protein>
<name>A0ACC0IN80_9ERIC</name>
<gene>
    <name evidence="1" type="ORF">LOK49_LG02G03304</name>
</gene>
<comment type="caution">
    <text evidence="1">The sequence shown here is derived from an EMBL/GenBank/DDBJ whole genome shotgun (WGS) entry which is preliminary data.</text>
</comment>
<evidence type="ECO:0000313" key="1">
    <source>
        <dbReference type="EMBL" id="KAI8027269.1"/>
    </source>
</evidence>
<keyword evidence="2" id="KW-1185">Reference proteome</keyword>
<dbReference type="Proteomes" id="UP001060215">
    <property type="component" value="Chromosome 3"/>
</dbReference>
<accession>A0ACC0IN80</accession>
<evidence type="ECO:0000313" key="2">
    <source>
        <dbReference type="Proteomes" id="UP001060215"/>
    </source>
</evidence>